<comment type="function">
    <text evidence="1">PPIases accelerate the folding of proteins. It catalyzes the cis-trans isomerization of proline imidic peptide bonds in oligopeptides.</text>
</comment>
<dbReference type="eggNOG" id="COG0652">
    <property type="taxonomic scope" value="Bacteria"/>
</dbReference>
<dbReference type="Pfam" id="PF00160">
    <property type="entry name" value="Pro_isomerase"/>
    <property type="match status" value="1"/>
</dbReference>
<keyword evidence="3" id="KW-0812">Transmembrane</keyword>
<dbReference type="InterPro" id="IPR002130">
    <property type="entry name" value="Cyclophilin-type_PPIase_dom"/>
</dbReference>
<sequence>MPSNEQRRQAAKRKLARQLERRAQRAKRRRVIGISSAVGGTVLVVALIFWITTMPTETEPAAKPLEIPTELAKPATRPTPLPPKVTCEYKPTQGEPAAKGAKAPEGKDISSTGTVKVNIETNIGTLPLTLDRSLAPCAVNSMISLVNQGYYNDSVCHRISTEGLQMLQCGAPNPDGSGGPGYAFAEEVWPELTYGRGYLAMAKTSAANSTGGQFFIVYGNAALSPDYSVFGTIGEDGLKLVDDVARAGHDGSFDPNPGGGKPKKEVKFIKATVS</sequence>
<protein>
    <submittedName>
        <fullName evidence="5">Peptidyl-prolyl cis-trans isomerase B (Cyclophilin B)</fullName>
    </submittedName>
</protein>
<keyword evidence="3" id="KW-0472">Membrane</keyword>
<dbReference type="SUPFAM" id="SSF50891">
    <property type="entry name" value="Cyclophilin-like"/>
    <property type="match status" value="1"/>
</dbReference>
<evidence type="ECO:0000259" key="4">
    <source>
        <dbReference type="PROSITE" id="PS50072"/>
    </source>
</evidence>
<dbReference type="GO" id="GO:0003755">
    <property type="term" value="F:peptidyl-prolyl cis-trans isomerase activity"/>
    <property type="evidence" value="ECO:0007669"/>
    <property type="project" value="InterPro"/>
</dbReference>
<keyword evidence="6" id="KW-1185">Reference proteome</keyword>
<proteinExistence type="predicted"/>
<dbReference type="InterPro" id="IPR044666">
    <property type="entry name" value="Cyclophilin_A-like"/>
</dbReference>
<keyword evidence="3" id="KW-1133">Transmembrane helix</keyword>
<feature type="region of interest" description="Disordered" evidence="2">
    <location>
        <begin position="73"/>
        <end position="110"/>
    </location>
</feature>
<dbReference type="STRING" id="211114.SAMN04489726_7802"/>
<feature type="transmembrane region" description="Helical" evidence="3">
    <location>
        <begin position="31"/>
        <end position="51"/>
    </location>
</feature>
<dbReference type="PANTHER" id="PTHR45625:SF3">
    <property type="entry name" value="PEPTIDYL-PROLYL CIS-TRANS ISOMERASE B-RELATED"/>
    <property type="match status" value="1"/>
</dbReference>
<evidence type="ECO:0000256" key="1">
    <source>
        <dbReference type="ARBA" id="ARBA00002388"/>
    </source>
</evidence>
<evidence type="ECO:0000313" key="5">
    <source>
        <dbReference type="EMBL" id="SDN69420.1"/>
    </source>
</evidence>
<keyword evidence="5" id="KW-0413">Isomerase</keyword>
<dbReference type="PROSITE" id="PS50072">
    <property type="entry name" value="CSA_PPIASE_2"/>
    <property type="match status" value="1"/>
</dbReference>
<dbReference type="InterPro" id="IPR029000">
    <property type="entry name" value="Cyclophilin-like_dom_sf"/>
</dbReference>
<gene>
    <name evidence="5" type="ORF">SAMN04489726_7802</name>
</gene>
<accession>A0A1H0DGY2</accession>
<dbReference type="AlphaFoldDB" id="A0A1H0DGY2"/>
<dbReference type="RefSeq" id="WP_030430118.1">
    <property type="nucleotide sequence ID" value="NZ_JOEF01000010.1"/>
</dbReference>
<evidence type="ECO:0000256" key="2">
    <source>
        <dbReference type="SAM" id="MobiDB-lite"/>
    </source>
</evidence>
<organism evidence="5 6">
    <name type="scientific">Allokutzneria albata</name>
    <name type="common">Kibdelosporangium albatum</name>
    <dbReference type="NCBI Taxonomy" id="211114"/>
    <lineage>
        <taxon>Bacteria</taxon>
        <taxon>Bacillati</taxon>
        <taxon>Actinomycetota</taxon>
        <taxon>Actinomycetes</taxon>
        <taxon>Pseudonocardiales</taxon>
        <taxon>Pseudonocardiaceae</taxon>
        <taxon>Allokutzneria</taxon>
    </lineage>
</organism>
<evidence type="ECO:0000256" key="3">
    <source>
        <dbReference type="SAM" id="Phobius"/>
    </source>
</evidence>
<name>A0A1H0DGY2_ALLAB</name>
<dbReference type="EMBL" id="LT629701">
    <property type="protein sequence ID" value="SDN69420.1"/>
    <property type="molecule type" value="Genomic_DNA"/>
</dbReference>
<feature type="domain" description="PPIase cyclophilin-type" evidence="4">
    <location>
        <begin position="120"/>
        <end position="273"/>
    </location>
</feature>
<reference evidence="5 6" key="1">
    <citation type="submission" date="2016-10" db="EMBL/GenBank/DDBJ databases">
        <authorList>
            <person name="de Groot N.N."/>
        </authorList>
    </citation>
    <scope>NUCLEOTIDE SEQUENCE [LARGE SCALE GENOMIC DNA]</scope>
    <source>
        <strain evidence="5 6">DSM 44149</strain>
    </source>
</reference>
<dbReference type="Proteomes" id="UP000183376">
    <property type="component" value="Chromosome I"/>
</dbReference>
<dbReference type="PANTHER" id="PTHR45625">
    <property type="entry name" value="PEPTIDYL-PROLYL CIS-TRANS ISOMERASE-RELATED"/>
    <property type="match status" value="1"/>
</dbReference>
<dbReference type="Gene3D" id="2.40.100.10">
    <property type="entry name" value="Cyclophilin-like"/>
    <property type="match status" value="1"/>
</dbReference>
<dbReference type="OrthoDB" id="5507614at2"/>
<evidence type="ECO:0000313" key="6">
    <source>
        <dbReference type="Proteomes" id="UP000183376"/>
    </source>
</evidence>